<reference evidence="4" key="1">
    <citation type="submission" date="2021-05" db="EMBL/GenBank/DDBJ databases">
        <title>Novel Bacillus species.</title>
        <authorList>
            <person name="Liu G."/>
        </authorList>
    </citation>
    <scope>NUCLEOTIDE SEQUENCE</scope>
    <source>
        <strain evidence="4 6">FJAT-50051</strain>
    </source>
</reference>
<proteinExistence type="inferred from homology"/>
<sequence length="176" mass="20872">MIFTETKLKGAYIIEVEPYYDERGSFVRTWCRQEFLNHDLDTQFVQTNLSFNNKIGIIRGMHFQAPPYEEIKLVSCIKGEIYDVIIDLRPDSKTFKQWTAVRLSEENQKMLYVPKGFAHGFQTLQENTKVLYQMSEFYQPNYAEGVRFNDPAFHIDWPIKDVIVSNKDQSYRDFKT</sequence>
<dbReference type="CDD" id="cd00438">
    <property type="entry name" value="cupin_RmlC"/>
    <property type="match status" value="1"/>
</dbReference>
<evidence type="ECO:0000256" key="1">
    <source>
        <dbReference type="PIRSR" id="PIRSR600888-1"/>
    </source>
</evidence>
<evidence type="ECO:0000256" key="3">
    <source>
        <dbReference type="RuleBase" id="RU364069"/>
    </source>
</evidence>
<dbReference type="GO" id="GO:0000271">
    <property type="term" value="P:polysaccharide biosynthetic process"/>
    <property type="evidence" value="ECO:0007669"/>
    <property type="project" value="TreeGrafter"/>
</dbReference>
<protein>
    <recommendedName>
        <fullName evidence="3">dTDP-4-dehydrorhamnose 3,5-epimerase</fullName>
        <ecNumber evidence="3">5.1.3.13</ecNumber>
    </recommendedName>
    <alternativeName>
        <fullName evidence="3">Thymidine diphospho-4-keto-rhamnose 3,5-epimerase</fullName>
    </alternativeName>
</protein>
<dbReference type="Gene3D" id="2.60.120.10">
    <property type="entry name" value="Jelly Rolls"/>
    <property type="match status" value="1"/>
</dbReference>
<dbReference type="PANTHER" id="PTHR21047">
    <property type="entry name" value="DTDP-6-DEOXY-D-GLUCOSE-3,5 EPIMERASE"/>
    <property type="match status" value="1"/>
</dbReference>
<name>A0A942T3A8_9BACI</name>
<dbReference type="InterPro" id="IPR014710">
    <property type="entry name" value="RmlC-like_jellyroll"/>
</dbReference>
<dbReference type="NCBIfam" id="TIGR01221">
    <property type="entry name" value="rmlC"/>
    <property type="match status" value="1"/>
</dbReference>
<comment type="subunit">
    <text evidence="3">Homodimer.</text>
</comment>
<evidence type="ECO:0000313" key="6">
    <source>
        <dbReference type="Proteomes" id="UP000677265"/>
    </source>
</evidence>
<keyword evidence="6" id="KW-1185">Reference proteome</keyword>
<accession>A0A942T3A8</accession>
<dbReference type="EMBL" id="JAGYPE020000056">
    <property type="protein sequence ID" value="MCH6268415.1"/>
    <property type="molecule type" value="Genomic_DNA"/>
</dbReference>
<comment type="similarity">
    <text evidence="3">Belongs to the dTDP-4-dehydrorhamnose 3,5-epimerase family.</text>
</comment>
<dbReference type="EMBL" id="JAGYPE010000004">
    <property type="protein sequence ID" value="MBS4184348.1"/>
    <property type="molecule type" value="Genomic_DNA"/>
</dbReference>
<dbReference type="Pfam" id="PF00908">
    <property type="entry name" value="dTDP_sugar_isom"/>
    <property type="match status" value="1"/>
</dbReference>
<dbReference type="EC" id="5.1.3.13" evidence="3"/>
<feature type="active site" description="Proton donor" evidence="1">
    <location>
        <position position="132"/>
    </location>
</feature>
<feature type="site" description="Participates in a stacking interaction with the thymidine ring of dTDP-4-oxo-6-deoxyglucose" evidence="2">
    <location>
        <position position="138"/>
    </location>
</feature>
<feature type="active site" description="Proton acceptor" evidence="1">
    <location>
        <position position="62"/>
    </location>
</feature>
<comment type="function">
    <text evidence="3">Catalyzes the epimerization of the C3' and C5'positions of dTDP-6-deoxy-D-xylo-4-hexulose, forming dTDP-6-deoxy-L-lyxo-4-hexulose.</text>
</comment>
<comment type="catalytic activity">
    <reaction evidence="3">
        <text>dTDP-4-dehydro-6-deoxy-alpha-D-glucose = dTDP-4-dehydro-beta-L-rhamnose</text>
        <dbReference type="Rhea" id="RHEA:16969"/>
        <dbReference type="ChEBI" id="CHEBI:57649"/>
        <dbReference type="ChEBI" id="CHEBI:62830"/>
        <dbReference type="EC" id="5.1.3.13"/>
    </reaction>
</comment>
<dbReference type="PANTHER" id="PTHR21047:SF2">
    <property type="entry name" value="THYMIDINE DIPHOSPHO-4-KETO-RHAMNOSE 3,5-EPIMERASE"/>
    <property type="match status" value="1"/>
</dbReference>
<dbReference type="GO" id="GO:0008830">
    <property type="term" value="F:dTDP-4-dehydrorhamnose 3,5-epimerase activity"/>
    <property type="evidence" value="ECO:0007669"/>
    <property type="project" value="UniProtKB-UniRule"/>
</dbReference>
<dbReference type="Proteomes" id="UP000677265">
    <property type="component" value="Unassembled WGS sequence"/>
</dbReference>
<dbReference type="SUPFAM" id="SSF51182">
    <property type="entry name" value="RmlC-like cupins"/>
    <property type="match status" value="1"/>
</dbReference>
<organism evidence="4">
    <name type="scientific">Neobacillus citreus</name>
    <dbReference type="NCBI Taxonomy" id="2833578"/>
    <lineage>
        <taxon>Bacteria</taxon>
        <taxon>Bacillati</taxon>
        <taxon>Bacillota</taxon>
        <taxon>Bacilli</taxon>
        <taxon>Bacillales</taxon>
        <taxon>Bacillaceae</taxon>
        <taxon>Neobacillus</taxon>
    </lineage>
</organism>
<evidence type="ECO:0000256" key="2">
    <source>
        <dbReference type="PIRSR" id="PIRSR600888-3"/>
    </source>
</evidence>
<comment type="pathway">
    <text evidence="3">Carbohydrate biosynthesis; dTDP-L-rhamnose biosynthesis.</text>
</comment>
<dbReference type="GO" id="GO:0005829">
    <property type="term" value="C:cytosol"/>
    <property type="evidence" value="ECO:0007669"/>
    <property type="project" value="TreeGrafter"/>
</dbReference>
<dbReference type="InterPro" id="IPR011051">
    <property type="entry name" value="RmlC_Cupin_sf"/>
</dbReference>
<keyword evidence="3 4" id="KW-0413">Isomerase</keyword>
<evidence type="ECO:0000313" key="4">
    <source>
        <dbReference type="EMBL" id="MBS4184348.1"/>
    </source>
</evidence>
<dbReference type="RefSeq" id="WP_213144234.1">
    <property type="nucleotide sequence ID" value="NZ_JAGYPE020000056.1"/>
</dbReference>
<evidence type="ECO:0000313" key="5">
    <source>
        <dbReference type="EMBL" id="MCH6268415.1"/>
    </source>
</evidence>
<dbReference type="GO" id="GO:0019305">
    <property type="term" value="P:dTDP-rhamnose biosynthetic process"/>
    <property type="evidence" value="ECO:0007669"/>
    <property type="project" value="UniProtKB-UniRule"/>
</dbReference>
<gene>
    <name evidence="4" type="primary">rfbC</name>
    <name evidence="5" type="ORF">KHB02_023045</name>
    <name evidence="4" type="ORF">KHB02_23410</name>
</gene>
<dbReference type="AlphaFoldDB" id="A0A942T3A8"/>
<dbReference type="InterPro" id="IPR000888">
    <property type="entry name" value="RmlC-like"/>
</dbReference>
<comment type="caution">
    <text evidence="4">The sequence shown here is derived from an EMBL/GenBank/DDBJ whole genome shotgun (WGS) entry which is preliminary data.</text>
</comment>